<accession>A0AAD8DQP7</accession>
<keyword evidence="1" id="KW-0732">Signal</keyword>
<dbReference type="InterPro" id="IPR038203">
    <property type="entry name" value="Diapausin_sf"/>
</dbReference>
<protein>
    <recommendedName>
        <fullName evidence="4">Diapausin</fullName>
    </recommendedName>
</protein>
<dbReference type="EMBL" id="JARGEI010000018">
    <property type="protein sequence ID" value="KAJ8715624.1"/>
    <property type="molecule type" value="Genomic_DNA"/>
</dbReference>
<evidence type="ECO:0008006" key="4">
    <source>
        <dbReference type="Google" id="ProtNLM"/>
    </source>
</evidence>
<dbReference type="Pfam" id="PF08036">
    <property type="entry name" value="Antimicrobial_6"/>
    <property type="match status" value="1"/>
</dbReference>
<gene>
    <name evidence="2" type="ORF">PYW07_010106</name>
</gene>
<keyword evidence="3" id="KW-1185">Reference proteome</keyword>
<feature type="signal peptide" evidence="1">
    <location>
        <begin position="1"/>
        <end position="26"/>
    </location>
</feature>
<organism evidence="2 3">
    <name type="scientific">Mythimna separata</name>
    <name type="common">Oriental armyworm</name>
    <name type="synonym">Pseudaletia separata</name>
    <dbReference type="NCBI Taxonomy" id="271217"/>
    <lineage>
        <taxon>Eukaryota</taxon>
        <taxon>Metazoa</taxon>
        <taxon>Ecdysozoa</taxon>
        <taxon>Arthropoda</taxon>
        <taxon>Hexapoda</taxon>
        <taxon>Insecta</taxon>
        <taxon>Pterygota</taxon>
        <taxon>Neoptera</taxon>
        <taxon>Endopterygota</taxon>
        <taxon>Lepidoptera</taxon>
        <taxon>Glossata</taxon>
        <taxon>Ditrysia</taxon>
        <taxon>Noctuoidea</taxon>
        <taxon>Noctuidae</taxon>
        <taxon>Noctuinae</taxon>
        <taxon>Hadenini</taxon>
        <taxon>Mythimna</taxon>
    </lineage>
</organism>
<evidence type="ECO:0000256" key="1">
    <source>
        <dbReference type="SAM" id="SignalP"/>
    </source>
</evidence>
<dbReference type="Gene3D" id="3.30.30.120">
    <property type="entry name" value="Diapause-specific peptide"/>
    <property type="match status" value="1"/>
</dbReference>
<proteinExistence type="predicted"/>
<feature type="chain" id="PRO_5041947134" description="Diapausin" evidence="1">
    <location>
        <begin position="27"/>
        <end position="66"/>
    </location>
</feature>
<name>A0AAD8DQP7_MYTSE</name>
<dbReference type="Proteomes" id="UP001231518">
    <property type="component" value="Chromosome 24"/>
</dbReference>
<reference evidence="2" key="1">
    <citation type="submission" date="2023-03" db="EMBL/GenBank/DDBJ databases">
        <title>Chromosome-level genomes of two armyworms, Mythimna separata and Mythimna loreyi, provide insights into the biosynthesis and reception of sex pheromones.</title>
        <authorList>
            <person name="Zhao H."/>
        </authorList>
    </citation>
    <scope>NUCLEOTIDE SEQUENCE</scope>
    <source>
        <strain evidence="2">BeijingLab</strain>
        <tissue evidence="2">Pupa</tissue>
    </source>
</reference>
<comment type="caution">
    <text evidence="2">The sequence shown here is derived from an EMBL/GenBank/DDBJ whole genome shotgun (WGS) entry which is preliminary data.</text>
</comment>
<evidence type="ECO:0000313" key="3">
    <source>
        <dbReference type="Proteomes" id="UP001231518"/>
    </source>
</evidence>
<sequence length="66" mass="7107">MAAIKTTFVLLLIAFAVILCTVGIDATHVGPCDQVCDRIEPERHECCRAHGYSGYSSCDGGQMDCN</sequence>
<evidence type="ECO:0000313" key="2">
    <source>
        <dbReference type="EMBL" id="KAJ8715624.1"/>
    </source>
</evidence>
<dbReference type="AlphaFoldDB" id="A0AAD8DQP7"/>